<evidence type="ECO:0000256" key="1">
    <source>
        <dbReference type="ARBA" id="ARBA00004442"/>
    </source>
</evidence>
<feature type="chain" id="PRO_5017578880" description="TonB-dependent receptor" evidence="5">
    <location>
        <begin position="32"/>
        <end position="1065"/>
    </location>
</feature>
<keyword evidence="5" id="KW-0732">Signal</keyword>
<evidence type="ECO:0000256" key="4">
    <source>
        <dbReference type="RuleBase" id="RU003357"/>
    </source>
</evidence>
<dbReference type="SUPFAM" id="SSF56935">
    <property type="entry name" value="Porins"/>
    <property type="match status" value="1"/>
</dbReference>
<feature type="domain" description="TonB-dependent receptor plug" evidence="7">
    <location>
        <begin position="236"/>
        <end position="327"/>
    </location>
</feature>
<dbReference type="PANTHER" id="PTHR40980">
    <property type="entry name" value="PLUG DOMAIN-CONTAINING PROTEIN"/>
    <property type="match status" value="1"/>
</dbReference>
<evidence type="ECO:0000313" key="8">
    <source>
        <dbReference type="EMBL" id="RFM29553.1"/>
    </source>
</evidence>
<dbReference type="PANTHER" id="PTHR40980:SF4">
    <property type="entry name" value="TONB-DEPENDENT RECEPTOR-LIKE BETA-BARREL DOMAIN-CONTAINING PROTEIN"/>
    <property type="match status" value="1"/>
</dbReference>
<evidence type="ECO:0000259" key="6">
    <source>
        <dbReference type="Pfam" id="PF00593"/>
    </source>
</evidence>
<keyword evidence="9" id="KW-1185">Reference proteome</keyword>
<dbReference type="Proteomes" id="UP000261284">
    <property type="component" value="Unassembled WGS sequence"/>
</dbReference>
<dbReference type="InterPro" id="IPR037066">
    <property type="entry name" value="Plug_dom_sf"/>
</dbReference>
<dbReference type="InterPro" id="IPR012910">
    <property type="entry name" value="Plug_dom"/>
</dbReference>
<organism evidence="8 9">
    <name type="scientific">Deminuibacter soli</name>
    <dbReference type="NCBI Taxonomy" id="2291815"/>
    <lineage>
        <taxon>Bacteria</taxon>
        <taxon>Pseudomonadati</taxon>
        <taxon>Bacteroidota</taxon>
        <taxon>Chitinophagia</taxon>
        <taxon>Chitinophagales</taxon>
        <taxon>Chitinophagaceae</taxon>
        <taxon>Deminuibacter</taxon>
    </lineage>
</organism>
<dbReference type="Gene3D" id="2.60.40.1120">
    <property type="entry name" value="Carboxypeptidase-like, regulatory domain"/>
    <property type="match status" value="1"/>
</dbReference>
<protein>
    <recommendedName>
        <fullName evidence="10">TonB-dependent receptor</fullName>
    </recommendedName>
</protein>
<dbReference type="EMBL" id="QTJU01000001">
    <property type="protein sequence ID" value="RFM29553.1"/>
    <property type="molecule type" value="Genomic_DNA"/>
</dbReference>
<dbReference type="AlphaFoldDB" id="A0A3E1NNQ4"/>
<dbReference type="InterPro" id="IPR008969">
    <property type="entry name" value="CarboxyPept-like_regulatory"/>
</dbReference>
<comment type="subcellular location">
    <subcellularLocation>
        <location evidence="1 4">Cell outer membrane</location>
    </subcellularLocation>
</comment>
<dbReference type="SUPFAM" id="SSF49464">
    <property type="entry name" value="Carboxypeptidase regulatory domain-like"/>
    <property type="match status" value="1"/>
</dbReference>
<dbReference type="Pfam" id="PF00593">
    <property type="entry name" value="TonB_dep_Rec_b-barrel"/>
    <property type="match status" value="1"/>
</dbReference>
<keyword evidence="4" id="KW-0798">TonB box</keyword>
<proteinExistence type="inferred from homology"/>
<feature type="domain" description="TonB-dependent receptor-like beta-barrel" evidence="6">
    <location>
        <begin position="604"/>
        <end position="1002"/>
    </location>
</feature>
<evidence type="ECO:0000256" key="2">
    <source>
        <dbReference type="ARBA" id="ARBA00023136"/>
    </source>
</evidence>
<evidence type="ECO:0000256" key="3">
    <source>
        <dbReference type="ARBA" id="ARBA00023237"/>
    </source>
</evidence>
<evidence type="ECO:0000256" key="5">
    <source>
        <dbReference type="SAM" id="SignalP"/>
    </source>
</evidence>
<dbReference type="Pfam" id="PF13620">
    <property type="entry name" value="CarboxypepD_reg"/>
    <property type="match status" value="1"/>
</dbReference>
<dbReference type="InterPro" id="IPR036942">
    <property type="entry name" value="Beta-barrel_TonB_sf"/>
</dbReference>
<gene>
    <name evidence="8" type="ORF">DXN05_00775</name>
</gene>
<reference evidence="8 9" key="1">
    <citation type="submission" date="2018-08" db="EMBL/GenBank/DDBJ databases">
        <title>Chitinophagaceae sp. K23C18032701, a novel bacterium isolated from forest soil.</title>
        <authorList>
            <person name="Wang C."/>
        </authorList>
    </citation>
    <scope>NUCLEOTIDE SEQUENCE [LARGE SCALE GENOMIC DNA]</scope>
    <source>
        <strain evidence="8 9">K23C18032701</strain>
    </source>
</reference>
<name>A0A3E1NNQ4_9BACT</name>
<evidence type="ECO:0000259" key="7">
    <source>
        <dbReference type="Pfam" id="PF07715"/>
    </source>
</evidence>
<dbReference type="Pfam" id="PF07715">
    <property type="entry name" value="Plug"/>
    <property type="match status" value="1"/>
</dbReference>
<dbReference type="Gene3D" id="2.40.170.20">
    <property type="entry name" value="TonB-dependent receptor, beta-barrel domain"/>
    <property type="match status" value="1"/>
</dbReference>
<evidence type="ECO:0008006" key="10">
    <source>
        <dbReference type="Google" id="ProtNLM"/>
    </source>
</evidence>
<comment type="similarity">
    <text evidence="4">Belongs to the TonB-dependent receptor family.</text>
</comment>
<keyword evidence="3" id="KW-0998">Cell outer membrane</keyword>
<dbReference type="InterPro" id="IPR000531">
    <property type="entry name" value="Beta-barrel_TonB"/>
</dbReference>
<comment type="caution">
    <text evidence="8">The sequence shown here is derived from an EMBL/GenBank/DDBJ whole genome shotgun (WGS) entry which is preliminary data.</text>
</comment>
<accession>A0A3E1NNQ4</accession>
<feature type="signal peptide" evidence="5">
    <location>
        <begin position="1"/>
        <end position="31"/>
    </location>
</feature>
<evidence type="ECO:0000313" key="9">
    <source>
        <dbReference type="Proteomes" id="UP000261284"/>
    </source>
</evidence>
<dbReference type="Gene3D" id="2.170.130.10">
    <property type="entry name" value="TonB-dependent receptor, plug domain"/>
    <property type="match status" value="1"/>
</dbReference>
<dbReference type="GO" id="GO:0009279">
    <property type="term" value="C:cell outer membrane"/>
    <property type="evidence" value="ECO:0007669"/>
    <property type="project" value="UniProtKB-SubCell"/>
</dbReference>
<sequence length="1065" mass="118729">MLLKLSRKKALRIAVCICVLLMSIFSTISFAQTALSSLKDKVSVQFDDASAASVLQSLQQQTTYTFTFDNTVLRRVPVHGLVMQKTTLGEVLKWLRDNCGLQFSVTAANKNIGVLKVAARAGVNGRVDGQVLDEKNGSPVIGATVVMNKQGVTTDVEGRFSIVLPAGNYTADITYVGYKGKRITDVNVMQDSVTSINAALTPAPGTLAGVLITTSLKRETVAALYTRQKNNLAISDGISAEQIKATPDNNAAQVLKRVSGVVVQQDKFITIRGVSDRYNNVLINGALLPSTEPNRRNFSFDIVPSALIDNIVINKTATPDMPSEFTGGFVQINTRDVPAKNFLHITIGSGFNTASVGNDFLSTKRSPSEYFGAAGDNRKWFGSVYDPRKYAAAIIANDTAYMRHIGSRIPDNWRTYRYHYTPVQNYQVAGGMLQPLGNGRSVGFTAALTYRNEQLMEAGEKRSIQIFDYATERYRFNTAIGALLNGAWKTAHHRIAWKNLYNRRLSNQYDNDNGLSFLNAGTGSAEARTSSNLLVNTLWQTRLEGEHTIGRDLLKADWYVDYNHLKRDQPDSRYGRTSYNAGLPVYNFKETPLVWGGLFASQLVEERKNAGVNLQLPFTIANNKQLIKTGYGYTERTADYTASGLRAINPYKDGGGGVYNNWVDEQAGKPYYAIATPQNFKDYHLYYRPSYVFVNSTGDGYNGKQTLQSVYLMGDFRLLQQLRVAGGVRYEGNKMSVRTVYQSGSSDTINTKGGQFPLEKSWLPSANITWQITKQVNLRAAYSKTLARPDFVERSSFMYYDYPEQLYVYGDSAVRTTHIQNYDARIEYYPGAGEVLSFSAFYKDFTDPVERFFLLGNPNSSVTYKNLDKAKVKGIELDLRKSLSFINPGSAILRNFFFSGNFSYLKGKIETYDNRTDSTGAIKKVKVEDNRPVQGLTPYVINGGLTYAGKLFGFNISYNRFGRRIVYGGTYSELIQYESPRDVVDLQLNFQLIKQKLELRVNAADILAQPFVVYSNTLRSYNGVTGGFQGDNHDPKGAGYNADLDFVNYKVQRGANYSFTLTYKL</sequence>
<keyword evidence="2 4" id="KW-0472">Membrane</keyword>